<evidence type="ECO:0000256" key="9">
    <source>
        <dbReference type="SAM" id="MobiDB-lite"/>
    </source>
</evidence>
<feature type="domain" description="Polymerase A arginine-rich C-terminal" evidence="11">
    <location>
        <begin position="386"/>
        <end position="494"/>
    </location>
</feature>
<evidence type="ECO:0000256" key="3">
    <source>
        <dbReference type="ARBA" id="ARBA00022741"/>
    </source>
</evidence>
<dbReference type="GO" id="GO:0005524">
    <property type="term" value="F:ATP binding"/>
    <property type="evidence" value="ECO:0007669"/>
    <property type="project" value="UniProtKB-UniRule"/>
</dbReference>
<dbReference type="RefSeq" id="WP_093316466.1">
    <property type="nucleotide sequence ID" value="NZ_FOHV01000001.1"/>
</dbReference>
<dbReference type="GO" id="GO:1990817">
    <property type="term" value="F:poly(A) RNA polymerase activity"/>
    <property type="evidence" value="ECO:0007669"/>
    <property type="project" value="UniProtKB-UniRule"/>
</dbReference>
<dbReference type="GO" id="GO:0043633">
    <property type="term" value="P:polyadenylation-dependent RNA catabolic process"/>
    <property type="evidence" value="ECO:0007669"/>
    <property type="project" value="InterPro"/>
</dbReference>
<dbReference type="Pfam" id="PF01743">
    <property type="entry name" value="PolyA_pol"/>
    <property type="match status" value="1"/>
</dbReference>
<dbReference type="AlphaFoldDB" id="A0A1H9Y4R9"/>
<evidence type="ECO:0000313" key="13">
    <source>
        <dbReference type="EMBL" id="SES63684.1"/>
    </source>
</evidence>
<reference evidence="14" key="1">
    <citation type="submission" date="2016-10" db="EMBL/GenBank/DDBJ databases">
        <authorList>
            <person name="Varghese N."/>
            <person name="Submissions S."/>
        </authorList>
    </citation>
    <scope>NUCLEOTIDE SEQUENCE [LARGE SCALE GENOMIC DNA]</scope>
    <source>
        <strain evidence="14">DSM 18579</strain>
    </source>
</reference>
<feature type="domain" description="Poly A polymerase head" evidence="10">
    <location>
        <begin position="110"/>
        <end position="240"/>
    </location>
</feature>
<name>A0A1H9Y4R9_9GAMM</name>
<feature type="active site" evidence="7">
    <location>
        <position position="128"/>
    </location>
</feature>
<accession>A0A1H9Y4R9</accession>
<dbReference type="GO" id="GO:0006397">
    <property type="term" value="P:mRNA processing"/>
    <property type="evidence" value="ECO:0007669"/>
    <property type="project" value="UniProtKB-KW"/>
</dbReference>
<keyword evidence="1 7" id="KW-0507">mRNA processing</keyword>
<dbReference type="Proteomes" id="UP000242642">
    <property type="component" value="Unassembled WGS sequence"/>
</dbReference>
<keyword evidence="3 7" id="KW-0547">Nucleotide-binding</keyword>
<dbReference type="InterPro" id="IPR025866">
    <property type="entry name" value="PolyA_pol_arg_C_dom"/>
</dbReference>
<dbReference type="SUPFAM" id="SSF81891">
    <property type="entry name" value="Poly A polymerase C-terminal region-like"/>
    <property type="match status" value="1"/>
</dbReference>
<keyword evidence="4 7" id="KW-0067">ATP-binding</keyword>
<evidence type="ECO:0000256" key="5">
    <source>
        <dbReference type="ARBA" id="ARBA00022884"/>
    </source>
</evidence>
<evidence type="ECO:0000259" key="10">
    <source>
        <dbReference type="Pfam" id="PF01743"/>
    </source>
</evidence>
<dbReference type="InterPro" id="IPR032828">
    <property type="entry name" value="PolyA_RNA-bd"/>
</dbReference>
<keyword evidence="5 7" id="KW-0694">RNA-binding</keyword>
<dbReference type="HAMAP" id="MF_00957">
    <property type="entry name" value="PolyA_pol"/>
    <property type="match status" value="1"/>
</dbReference>
<dbReference type="Pfam" id="PF12627">
    <property type="entry name" value="PolyA_pol_RNAbd"/>
    <property type="match status" value="1"/>
</dbReference>
<dbReference type="FunFam" id="3.30.460.10:FF:000035">
    <property type="entry name" value="Poly(A) polymerase I"/>
    <property type="match status" value="1"/>
</dbReference>
<evidence type="ECO:0000256" key="4">
    <source>
        <dbReference type="ARBA" id="ARBA00022840"/>
    </source>
</evidence>
<evidence type="ECO:0000256" key="1">
    <source>
        <dbReference type="ARBA" id="ARBA00022664"/>
    </source>
</evidence>
<comment type="catalytic activity">
    <reaction evidence="7">
        <text>RNA(n) + ATP = RNA(n)-3'-adenine ribonucleotide + diphosphate</text>
        <dbReference type="Rhea" id="RHEA:11332"/>
        <dbReference type="Rhea" id="RHEA-COMP:14527"/>
        <dbReference type="Rhea" id="RHEA-COMP:17347"/>
        <dbReference type="ChEBI" id="CHEBI:30616"/>
        <dbReference type="ChEBI" id="CHEBI:33019"/>
        <dbReference type="ChEBI" id="CHEBI:140395"/>
        <dbReference type="ChEBI" id="CHEBI:173115"/>
        <dbReference type="EC" id="2.7.7.19"/>
    </reaction>
</comment>
<dbReference type="EMBL" id="FOHV01000001">
    <property type="protein sequence ID" value="SES63684.1"/>
    <property type="molecule type" value="Genomic_DNA"/>
</dbReference>
<dbReference type="Pfam" id="PF12626">
    <property type="entry name" value="PolyA_pol_arg_C"/>
    <property type="match status" value="1"/>
</dbReference>
<feature type="region of interest" description="Disordered" evidence="9">
    <location>
        <begin position="482"/>
        <end position="526"/>
    </location>
</feature>
<dbReference type="PANTHER" id="PTHR43051:SF1">
    <property type="entry name" value="POLYNUCLEOTIDE ADENYLYLTRANSFERASE FAMILY PROTEIN"/>
    <property type="match status" value="1"/>
</dbReference>
<dbReference type="Gene3D" id="1.10.3090.10">
    <property type="entry name" value="cca-adding enzyme, domain 2"/>
    <property type="match status" value="1"/>
</dbReference>
<comment type="function">
    <text evidence="7">Adds poly(A) tail to the 3' end of many RNAs, which usually targets these RNAs for decay. Plays a significant role in the global control of gene expression, through influencing the rate of transcript degradation, and in the general RNA quality control.</text>
</comment>
<evidence type="ECO:0000256" key="6">
    <source>
        <dbReference type="ARBA" id="ARBA00023163"/>
    </source>
</evidence>
<feature type="compositionally biased region" description="Basic residues" evidence="9">
    <location>
        <begin position="52"/>
        <end position="63"/>
    </location>
</feature>
<keyword evidence="14" id="KW-1185">Reference proteome</keyword>
<dbReference type="Gene3D" id="3.30.460.10">
    <property type="entry name" value="Beta Polymerase, domain 2"/>
    <property type="match status" value="1"/>
</dbReference>
<comment type="similarity">
    <text evidence="7 8">Belongs to the tRNA nucleotidyltransferase/poly(A) polymerase family.</text>
</comment>
<dbReference type="PANTHER" id="PTHR43051">
    <property type="entry name" value="POLYNUCLEOTIDE ADENYLYLTRANSFERASE FAMILY PROTEIN"/>
    <property type="match status" value="1"/>
</dbReference>
<dbReference type="OrthoDB" id="9805698at2"/>
<dbReference type="InterPro" id="IPR010206">
    <property type="entry name" value="PolA_pol_I"/>
</dbReference>
<dbReference type="EC" id="2.7.7.19" evidence="7"/>
<feature type="compositionally biased region" description="Basic residues" evidence="9">
    <location>
        <begin position="16"/>
        <end position="27"/>
    </location>
</feature>
<gene>
    <name evidence="7" type="primary">pcnB</name>
    <name evidence="13" type="ORF">SAMN02583745_00047</name>
</gene>
<feature type="active site" evidence="7">
    <location>
        <position position="210"/>
    </location>
</feature>
<feature type="active site" evidence="7">
    <location>
        <position position="130"/>
    </location>
</feature>
<feature type="compositionally biased region" description="Basic residues" evidence="9">
    <location>
        <begin position="509"/>
        <end position="526"/>
    </location>
</feature>
<evidence type="ECO:0000256" key="8">
    <source>
        <dbReference type="RuleBase" id="RU003953"/>
    </source>
</evidence>
<dbReference type="GO" id="GO:0003723">
    <property type="term" value="F:RNA binding"/>
    <property type="evidence" value="ECO:0007669"/>
    <property type="project" value="UniProtKB-UniRule"/>
</dbReference>
<evidence type="ECO:0000313" key="14">
    <source>
        <dbReference type="Proteomes" id="UP000242642"/>
    </source>
</evidence>
<organism evidence="13 14">
    <name type="scientific">Thorsellia anophelis DSM 18579</name>
    <dbReference type="NCBI Taxonomy" id="1123402"/>
    <lineage>
        <taxon>Bacteria</taxon>
        <taxon>Pseudomonadati</taxon>
        <taxon>Pseudomonadota</taxon>
        <taxon>Gammaproteobacteria</taxon>
        <taxon>Enterobacterales</taxon>
        <taxon>Thorselliaceae</taxon>
        <taxon>Thorsellia</taxon>
    </lineage>
</organism>
<dbReference type="NCBIfam" id="TIGR01942">
    <property type="entry name" value="pcnB"/>
    <property type="match status" value="1"/>
</dbReference>
<dbReference type="SUPFAM" id="SSF81301">
    <property type="entry name" value="Nucleotidyltransferase"/>
    <property type="match status" value="1"/>
</dbReference>
<evidence type="ECO:0000256" key="7">
    <source>
        <dbReference type="HAMAP-Rule" id="MF_00957"/>
    </source>
</evidence>
<evidence type="ECO:0000259" key="12">
    <source>
        <dbReference type="Pfam" id="PF12627"/>
    </source>
</evidence>
<protein>
    <recommendedName>
        <fullName evidence="7">Poly(A) polymerase I</fullName>
        <shortName evidence="7">PAP I</shortName>
        <ecNumber evidence="7">2.7.7.19</ecNumber>
    </recommendedName>
</protein>
<dbReference type="InterPro" id="IPR002646">
    <property type="entry name" value="PolA_pol_head_dom"/>
</dbReference>
<proteinExistence type="inferred from homology"/>
<dbReference type="CDD" id="cd05398">
    <property type="entry name" value="NT_ClassII-CCAase"/>
    <property type="match status" value="1"/>
</dbReference>
<sequence>MTSSHNAELSANEAPRRKKKSNSKQRVTKQNEITKESRAREDQRDERQNSHMPRRNKPNRIRKGPTQSRITDNGLIETIIPRDKHNISRNNISSNATKVLYRLNNAGFEAYLVGGGVRDLLLGNTPKDFDVCTNATPAQIKRLFANCRIIGRRFQLAHIVYGREIIEVATFRAPHDEETVDKNASAQTQNGMLTRDNIFGTLEQDAARRDFTINCLYYNVDDFSVKDFAGGIDDLKAGLIKLIGDPITRYREDPVRMLRAVRFAAKLNMQISKETAEPIFELSHLLKAIPPARLFDESLKLLQGGYGLASLKKLREFNLFGVLFPLLNTWLDEQTNTPFTRMVEQVLINTDQRIADNLGVNPAFLFAALLWYPLLEKSKTIKNEGGLTDYDAFNLAMNDLLDEQHRTLAIPKRLTLIIREIWQLQSQLARHQGPKAYKLLELNKFRAGFDLLKLRASVERNQEIQNLAQWWENFQIENPISQSQIEGSSKRNKSVYANDLHDANDTYPKPKRHFNKPRRKKAMPEQ</sequence>
<feature type="domain" description="tRNA nucleotidyltransferase/poly(A) polymerase RNA and SrmB- binding" evidence="12">
    <location>
        <begin position="268"/>
        <end position="330"/>
    </location>
</feature>
<keyword evidence="2 7" id="KW-0808">Transferase</keyword>
<dbReference type="InterPro" id="IPR052191">
    <property type="entry name" value="tRNA_ntf/polyA_polymerase_I"/>
</dbReference>
<feature type="region of interest" description="Disordered" evidence="9">
    <location>
        <begin position="1"/>
        <end position="74"/>
    </location>
</feature>
<evidence type="ECO:0000256" key="2">
    <source>
        <dbReference type="ARBA" id="ARBA00022679"/>
    </source>
</evidence>
<feature type="compositionally biased region" description="Basic and acidic residues" evidence="9">
    <location>
        <begin position="32"/>
        <end position="49"/>
    </location>
</feature>
<dbReference type="STRING" id="1123402.SAMN02583745_00047"/>
<evidence type="ECO:0000259" key="11">
    <source>
        <dbReference type="Pfam" id="PF12626"/>
    </source>
</evidence>
<dbReference type="InterPro" id="IPR043519">
    <property type="entry name" value="NT_sf"/>
</dbReference>
<keyword evidence="6 7" id="KW-0804">Transcription</keyword>